<gene>
    <name evidence="1" type="ORF">M413DRAFT_13132</name>
</gene>
<evidence type="ECO:0000313" key="1">
    <source>
        <dbReference type="EMBL" id="KIM37959.1"/>
    </source>
</evidence>
<accession>A0A0C3C111</accession>
<organism evidence="1 2">
    <name type="scientific">Hebeloma cylindrosporum</name>
    <dbReference type="NCBI Taxonomy" id="76867"/>
    <lineage>
        <taxon>Eukaryota</taxon>
        <taxon>Fungi</taxon>
        <taxon>Dikarya</taxon>
        <taxon>Basidiomycota</taxon>
        <taxon>Agaricomycotina</taxon>
        <taxon>Agaricomycetes</taxon>
        <taxon>Agaricomycetidae</taxon>
        <taxon>Agaricales</taxon>
        <taxon>Agaricineae</taxon>
        <taxon>Hymenogastraceae</taxon>
        <taxon>Hebeloma</taxon>
    </lineage>
</organism>
<dbReference type="Proteomes" id="UP000053424">
    <property type="component" value="Unassembled WGS sequence"/>
</dbReference>
<name>A0A0C3C111_HEBCY</name>
<sequence>MTQEHDQCFDHQSSSPQHQSLTLWNPFLSIISTMDLSLLTPDQINQLWLLLAPAASQLTNPNPTAVTTSQPVQAALHTIPHSFGQHTPFLLPQSSQPPAPAPLTIASTPIQIQASSTPPVTQIYTGNHVPSTSQPTAPAPPNQLVAPAIHLLRPIQHQEASSPFSELQDSGLI</sequence>
<reference evidence="1 2" key="1">
    <citation type="submission" date="2014-04" db="EMBL/GenBank/DDBJ databases">
        <authorList>
            <consortium name="DOE Joint Genome Institute"/>
            <person name="Kuo A."/>
            <person name="Gay G."/>
            <person name="Dore J."/>
            <person name="Kohler A."/>
            <person name="Nagy L.G."/>
            <person name="Floudas D."/>
            <person name="Copeland A."/>
            <person name="Barry K.W."/>
            <person name="Cichocki N."/>
            <person name="Veneault-Fourrey C."/>
            <person name="LaButti K."/>
            <person name="Lindquist E.A."/>
            <person name="Lipzen A."/>
            <person name="Lundell T."/>
            <person name="Morin E."/>
            <person name="Murat C."/>
            <person name="Sun H."/>
            <person name="Tunlid A."/>
            <person name="Henrissat B."/>
            <person name="Grigoriev I.V."/>
            <person name="Hibbett D.S."/>
            <person name="Martin F."/>
            <person name="Nordberg H.P."/>
            <person name="Cantor M.N."/>
            <person name="Hua S.X."/>
        </authorList>
    </citation>
    <scope>NUCLEOTIDE SEQUENCE [LARGE SCALE GENOMIC DNA]</scope>
    <source>
        <strain evidence="2">h7</strain>
    </source>
</reference>
<keyword evidence="2" id="KW-1185">Reference proteome</keyword>
<dbReference type="HOGENOM" id="CLU_1547777_0_0_1"/>
<dbReference type="AlphaFoldDB" id="A0A0C3C111"/>
<evidence type="ECO:0000313" key="2">
    <source>
        <dbReference type="Proteomes" id="UP000053424"/>
    </source>
</evidence>
<reference evidence="2" key="2">
    <citation type="submission" date="2015-01" db="EMBL/GenBank/DDBJ databases">
        <title>Evolutionary Origins and Diversification of the Mycorrhizal Mutualists.</title>
        <authorList>
            <consortium name="DOE Joint Genome Institute"/>
            <consortium name="Mycorrhizal Genomics Consortium"/>
            <person name="Kohler A."/>
            <person name="Kuo A."/>
            <person name="Nagy L.G."/>
            <person name="Floudas D."/>
            <person name="Copeland A."/>
            <person name="Barry K.W."/>
            <person name="Cichocki N."/>
            <person name="Veneault-Fourrey C."/>
            <person name="LaButti K."/>
            <person name="Lindquist E.A."/>
            <person name="Lipzen A."/>
            <person name="Lundell T."/>
            <person name="Morin E."/>
            <person name="Murat C."/>
            <person name="Riley R."/>
            <person name="Ohm R."/>
            <person name="Sun H."/>
            <person name="Tunlid A."/>
            <person name="Henrissat B."/>
            <person name="Grigoriev I.V."/>
            <person name="Hibbett D.S."/>
            <person name="Martin F."/>
        </authorList>
    </citation>
    <scope>NUCLEOTIDE SEQUENCE [LARGE SCALE GENOMIC DNA]</scope>
    <source>
        <strain evidence="2">h7</strain>
    </source>
</reference>
<protein>
    <submittedName>
        <fullName evidence="1">Uncharacterized protein</fullName>
    </submittedName>
</protein>
<proteinExistence type="predicted"/>
<dbReference type="EMBL" id="KN831794">
    <property type="protein sequence ID" value="KIM37959.1"/>
    <property type="molecule type" value="Genomic_DNA"/>
</dbReference>